<gene>
    <name evidence="2" type="ORF">A2946_00870</name>
</gene>
<comment type="caution">
    <text evidence="2">The sequence shown here is derived from an EMBL/GenBank/DDBJ whole genome shotgun (WGS) entry which is preliminary data.</text>
</comment>
<dbReference type="EMBL" id="MHLB01000063">
    <property type="protein sequence ID" value="OGZ00507.1"/>
    <property type="molecule type" value="Genomic_DNA"/>
</dbReference>
<accession>A0A1G2CH02</accession>
<feature type="transmembrane region" description="Helical" evidence="1">
    <location>
        <begin position="12"/>
        <end position="35"/>
    </location>
</feature>
<evidence type="ECO:0000313" key="2">
    <source>
        <dbReference type="EMBL" id="OGZ00507.1"/>
    </source>
</evidence>
<dbReference type="Proteomes" id="UP000178348">
    <property type="component" value="Unassembled WGS sequence"/>
</dbReference>
<organism evidence="2 3">
    <name type="scientific">Candidatus Liptonbacteria bacterium RIFCSPLOWO2_01_FULL_53_13</name>
    <dbReference type="NCBI Taxonomy" id="1798651"/>
    <lineage>
        <taxon>Bacteria</taxon>
        <taxon>Candidatus Liptoniibacteriota</taxon>
    </lineage>
</organism>
<reference evidence="2 3" key="1">
    <citation type="journal article" date="2016" name="Nat. Commun.">
        <title>Thousands of microbial genomes shed light on interconnected biogeochemical processes in an aquifer system.</title>
        <authorList>
            <person name="Anantharaman K."/>
            <person name="Brown C.T."/>
            <person name="Hug L.A."/>
            <person name="Sharon I."/>
            <person name="Castelle C.J."/>
            <person name="Probst A.J."/>
            <person name="Thomas B.C."/>
            <person name="Singh A."/>
            <person name="Wilkins M.J."/>
            <person name="Karaoz U."/>
            <person name="Brodie E.L."/>
            <person name="Williams K.H."/>
            <person name="Hubbard S.S."/>
            <person name="Banfield J.F."/>
        </authorList>
    </citation>
    <scope>NUCLEOTIDE SEQUENCE [LARGE SCALE GENOMIC DNA]</scope>
</reference>
<name>A0A1G2CH02_9BACT</name>
<proteinExistence type="predicted"/>
<keyword evidence="1" id="KW-0812">Transmembrane</keyword>
<evidence type="ECO:0000313" key="3">
    <source>
        <dbReference type="Proteomes" id="UP000178348"/>
    </source>
</evidence>
<sequence length="120" mass="12283">MKQFSQNGQVMILTVVAIGGTLLAATTVAGLLVVYQLRQSSDAVNSAKAIFAADAGIEWGLYQFFKPALAGGGGPAFSNSASVTISCFPGTSCKDASTNLIKVVGRSANAARALELSWAP</sequence>
<evidence type="ECO:0000256" key="1">
    <source>
        <dbReference type="SAM" id="Phobius"/>
    </source>
</evidence>
<keyword evidence="1" id="KW-1133">Transmembrane helix</keyword>
<evidence type="ECO:0008006" key="4">
    <source>
        <dbReference type="Google" id="ProtNLM"/>
    </source>
</evidence>
<protein>
    <recommendedName>
        <fullName evidence="4">Type 4 fimbrial biogenesis protein PilX N-terminal domain-containing protein</fullName>
    </recommendedName>
</protein>
<keyword evidence="1" id="KW-0472">Membrane</keyword>
<dbReference type="AlphaFoldDB" id="A0A1G2CH02"/>